<feature type="non-terminal residue" evidence="13">
    <location>
        <position position="1"/>
    </location>
</feature>
<comment type="function">
    <text evidence="10">Catalyzes the reduction of fatty acyl-CoA to fatty alcohols.</text>
</comment>
<evidence type="ECO:0000313" key="13">
    <source>
        <dbReference type="EMBL" id="JAC14768.1"/>
    </source>
</evidence>
<evidence type="ECO:0000256" key="6">
    <source>
        <dbReference type="ARBA" id="ARBA00022989"/>
    </source>
</evidence>
<keyword evidence="6 10" id="KW-1133">Transmembrane helix</keyword>
<accession>A0A023EZU2</accession>
<evidence type="ECO:0000256" key="4">
    <source>
        <dbReference type="ARBA" id="ARBA00022692"/>
    </source>
</evidence>
<dbReference type="Pfam" id="PF03015">
    <property type="entry name" value="Sterile"/>
    <property type="match status" value="1"/>
</dbReference>
<sequence>SEIISFINGKNIFLTGATGFVGKLLIDQILRKCQPNKLYLLIRSKKGVEPEKRLEKLFQDVVYERLKKEKPDILDTVELITGDLVESDLGINDISLEKLIENVNVVIHGAATVRFDEHIKKATDINVKGTISITKLCHRMKHLDAFVYISTAYSNCPYMEIKEEFYDPPLSCDELIELTKNHSDEELELMTEKIMGKWPNSYAFTKAVAENAINTYAKGLPVCVFRPAIILGTLNEPVPGWIDNIYGPTGLLAGVALGIIRVIYSDPNAKAAIVPADMVAFAIVAATYKTNLMGPTNEIPIYNYVTAKENPITWSDYMEMALKYGKEMPLKKAVWKFSCTLQPNPFIFALYSFFLHFIPAALVDLVLLLLNRKTGALRALKKGNKFMNILSYFSKRTWKFSNNNIQALWNGLNKVDKQLFNFNMETLDWNEYFKSAIPGVRLYIFNETLEDLPNALRKFKRESLIETTFFTIFYGLLAMLLWKWTSYVYLLLKT</sequence>
<evidence type="ECO:0000259" key="11">
    <source>
        <dbReference type="Pfam" id="PF03015"/>
    </source>
</evidence>
<dbReference type="InterPro" id="IPR036291">
    <property type="entry name" value="NAD(P)-bd_dom_sf"/>
</dbReference>
<proteinExistence type="evidence at transcript level"/>
<dbReference type="Pfam" id="PF07993">
    <property type="entry name" value="NAD_binding_4"/>
    <property type="match status" value="1"/>
</dbReference>
<reference evidence="13" key="1">
    <citation type="journal article" date="2014" name="PLoS Negl. Trop. Dis.">
        <title>An updated insight into the Sialotranscriptome of Triatoma infestans: developmental stage and geographic variations.</title>
        <authorList>
            <person name="Schwarz A."/>
            <person name="Medrano-Mercado N."/>
            <person name="Schaub G.A."/>
            <person name="Struchiner C.J."/>
            <person name="Bargues M.D."/>
            <person name="Levy M.Z."/>
            <person name="Ribeiro J.M."/>
        </authorList>
    </citation>
    <scope>NUCLEOTIDE SEQUENCE</scope>
    <source>
        <strain evidence="13">Chile</strain>
        <tissue evidence="13">Salivary glands</tissue>
    </source>
</reference>
<evidence type="ECO:0000256" key="3">
    <source>
        <dbReference type="ARBA" id="ARBA00022516"/>
    </source>
</evidence>
<keyword evidence="4 10" id="KW-0812">Transmembrane</keyword>
<evidence type="ECO:0000256" key="2">
    <source>
        <dbReference type="ARBA" id="ARBA00005928"/>
    </source>
</evidence>
<dbReference type="GO" id="GO:0005777">
    <property type="term" value="C:peroxisome"/>
    <property type="evidence" value="ECO:0007669"/>
    <property type="project" value="TreeGrafter"/>
</dbReference>
<organism evidence="13">
    <name type="scientific">Triatoma infestans</name>
    <name type="common">Assassin bug</name>
    <dbReference type="NCBI Taxonomy" id="30076"/>
    <lineage>
        <taxon>Eukaryota</taxon>
        <taxon>Metazoa</taxon>
        <taxon>Ecdysozoa</taxon>
        <taxon>Arthropoda</taxon>
        <taxon>Hexapoda</taxon>
        <taxon>Insecta</taxon>
        <taxon>Pterygota</taxon>
        <taxon>Neoptera</taxon>
        <taxon>Paraneoptera</taxon>
        <taxon>Hemiptera</taxon>
        <taxon>Heteroptera</taxon>
        <taxon>Panheteroptera</taxon>
        <taxon>Cimicomorpha</taxon>
        <taxon>Reduviidae</taxon>
        <taxon>Triatominae</taxon>
        <taxon>Triatoma</taxon>
    </lineage>
</organism>
<evidence type="ECO:0000259" key="12">
    <source>
        <dbReference type="Pfam" id="PF07993"/>
    </source>
</evidence>
<dbReference type="CDD" id="cd05236">
    <property type="entry name" value="FAR-N_SDR_e"/>
    <property type="match status" value="1"/>
</dbReference>
<dbReference type="GO" id="GO:0102965">
    <property type="term" value="F:alcohol-forming long-chain fatty acyl-CoA reductase activity"/>
    <property type="evidence" value="ECO:0007669"/>
    <property type="project" value="UniProtKB-EC"/>
</dbReference>
<dbReference type="EC" id="1.2.1.84" evidence="10"/>
<comment type="similarity">
    <text evidence="2 10">Belongs to the fatty acyl-CoA reductase family.</text>
</comment>
<dbReference type="GO" id="GO:0080019">
    <property type="term" value="F:alcohol-forming very long-chain fatty acyl-CoA reductase activity"/>
    <property type="evidence" value="ECO:0007669"/>
    <property type="project" value="InterPro"/>
</dbReference>
<dbReference type="EMBL" id="GBBI01003944">
    <property type="protein sequence ID" value="JAC14768.1"/>
    <property type="molecule type" value="mRNA"/>
</dbReference>
<comment type="catalytic activity">
    <reaction evidence="9 10">
        <text>a long-chain fatty acyl-CoA + 2 NADPH + 2 H(+) = a long-chain primary fatty alcohol + 2 NADP(+) + CoA</text>
        <dbReference type="Rhea" id="RHEA:52716"/>
        <dbReference type="ChEBI" id="CHEBI:15378"/>
        <dbReference type="ChEBI" id="CHEBI:57287"/>
        <dbReference type="ChEBI" id="CHEBI:57783"/>
        <dbReference type="ChEBI" id="CHEBI:58349"/>
        <dbReference type="ChEBI" id="CHEBI:77396"/>
        <dbReference type="ChEBI" id="CHEBI:83139"/>
        <dbReference type="EC" id="1.2.1.84"/>
    </reaction>
</comment>
<dbReference type="SUPFAM" id="SSF51735">
    <property type="entry name" value="NAD(P)-binding Rossmann-fold domains"/>
    <property type="match status" value="1"/>
</dbReference>
<keyword evidence="7 10" id="KW-0443">Lipid metabolism</keyword>
<name>A0A023EZU2_TRIIF</name>
<dbReference type="CDD" id="cd09071">
    <property type="entry name" value="FAR_C"/>
    <property type="match status" value="1"/>
</dbReference>
<dbReference type="InterPro" id="IPR013120">
    <property type="entry name" value="FAR_NAD-bd"/>
</dbReference>
<dbReference type="PANTHER" id="PTHR11011:SF60">
    <property type="entry name" value="FATTY ACYL-COA REDUCTASE-RELATED"/>
    <property type="match status" value="1"/>
</dbReference>
<evidence type="ECO:0000256" key="1">
    <source>
        <dbReference type="ARBA" id="ARBA00004141"/>
    </source>
</evidence>
<feature type="transmembrane region" description="Helical" evidence="10">
    <location>
        <begin position="464"/>
        <end position="484"/>
    </location>
</feature>
<dbReference type="InterPro" id="IPR033640">
    <property type="entry name" value="FAR_C"/>
</dbReference>
<feature type="domain" description="Fatty acyl-CoA reductase C-terminal" evidence="11">
    <location>
        <begin position="355"/>
        <end position="447"/>
    </location>
</feature>
<feature type="transmembrane region" description="Helical" evidence="10">
    <location>
        <begin position="346"/>
        <end position="370"/>
    </location>
</feature>
<evidence type="ECO:0000256" key="7">
    <source>
        <dbReference type="ARBA" id="ARBA00023098"/>
    </source>
</evidence>
<dbReference type="FunFam" id="3.40.50.720:FF:000143">
    <property type="entry name" value="Fatty acyl-CoA reductase"/>
    <property type="match status" value="1"/>
</dbReference>
<keyword evidence="3 10" id="KW-0444">Lipid biosynthesis</keyword>
<dbReference type="InterPro" id="IPR026055">
    <property type="entry name" value="FAR"/>
</dbReference>
<dbReference type="GO" id="GO:0035336">
    <property type="term" value="P:long-chain fatty-acyl-CoA metabolic process"/>
    <property type="evidence" value="ECO:0007669"/>
    <property type="project" value="TreeGrafter"/>
</dbReference>
<keyword evidence="8 10" id="KW-0472">Membrane</keyword>
<evidence type="ECO:0000256" key="5">
    <source>
        <dbReference type="ARBA" id="ARBA00022857"/>
    </source>
</evidence>
<feature type="domain" description="Thioester reductase (TE)" evidence="12">
    <location>
        <begin position="14"/>
        <end position="283"/>
    </location>
</feature>
<dbReference type="GO" id="GO:0016020">
    <property type="term" value="C:membrane"/>
    <property type="evidence" value="ECO:0007669"/>
    <property type="project" value="UniProtKB-SubCell"/>
</dbReference>
<evidence type="ECO:0000256" key="9">
    <source>
        <dbReference type="ARBA" id="ARBA00052530"/>
    </source>
</evidence>
<keyword evidence="5 10" id="KW-0521">NADP</keyword>
<protein>
    <recommendedName>
        <fullName evidence="10">Fatty acyl-CoA reductase</fullName>
        <ecNumber evidence="10">1.2.1.84</ecNumber>
    </recommendedName>
</protein>
<keyword evidence="10" id="KW-0560">Oxidoreductase</keyword>
<comment type="subcellular location">
    <subcellularLocation>
        <location evidence="1">Membrane</location>
        <topology evidence="1">Multi-pass membrane protein</topology>
    </subcellularLocation>
</comment>
<dbReference type="Gene3D" id="3.40.50.720">
    <property type="entry name" value="NAD(P)-binding Rossmann-like Domain"/>
    <property type="match status" value="1"/>
</dbReference>
<dbReference type="AlphaFoldDB" id="A0A023EZU2"/>
<evidence type="ECO:0000256" key="8">
    <source>
        <dbReference type="ARBA" id="ARBA00023136"/>
    </source>
</evidence>
<evidence type="ECO:0000256" key="10">
    <source>
        <dbReference type="RuleBase" id="RU363097"/>
    </source>
</evidence>
<dbReference type="PANTHER" id="PTHR11011">
    <property type="entry name" value="MALE STERILITY PROTEIN 2-RELATED"/>
    <property type="match status" value="1"/>
</dbReference>